<organism evidence="1 2">
    <name type="scientific">Kipferlia bialata</name>
    <dbReference type="NCBI Taxonomy" id="797122"/>
    <lineage>
        <taxon>Eukaryota</taxon>
        <taxon>Metamonada</taxon>
        <taxon>Carpediemonas-like organisms</taxon>
        <taxon>Kipferlia</taxon>
    </lineage>
</organism>
<feature type="non-terminal residue" evidence="1">
    <location>
        <position position="1"/>
    </location>
</feature>
<comment type="caution">
    <text evidence="1">The sequence shown here is derived from an EMBL/GenBank/DDBJ whole genome shotgun (WGS) entry which is preliminary data.</text>
</comment>
<protein>
    <submittedName>
        <fullName evidence="1">Uncharacterized protein</fullName>
    </submittedName>
</protein>
<dbReference type="AlphaFoldDB" id="A0A9K3GIS0"/>
<proteinExistence type="predicted"/>
<dbReference type="Proteomes" id="UP000265618">
    <property type="component" value="Unassembled WGS sequence"/>
</dbReference>
<gene>
    <name evidence="1" type="ORF">KIPB_005052</name>
</gene>
<keyword evidence="2" id="KW-1185">Reference proteome</keyword>
<dbReference type="EMBL" id="BDIP01001144">
    <property type="protein sequence ID" value="GIQ83696.1"/>
    <property type="molecule type" value="Genomic_DNA"/>
</dbReference>
<evidence type="ECO:0000313" key="2">
    <source>
        <dbReference type="Proteomes" id="UP000265618"/>
    </source>
</evidence>
<evidence type="ECO:0000313" key="1">
    <source>
        <dbReference type="EMBL" id="GIQ83696.1"/>
    </source>
</evidence>
<accession>A0A9K3GIS0</accession>
<reference evidence="1 2" key="1">
    <citation type="journal article" date="2018" name="PLoS ONE">
        <title>The draft genome of Kipferlia bialata reveals reductive genome evolution in fornicate parasites.</title>
        <authorList>
            <person name="Tanifuji G."/>
            <person name="Takabayashi S."/>
            <person name="Kume K."/>
            <person name="Takagi M."/>
            <person name="Nakayama T."/>
            <person name="Kamikawa R."/>
            <person name="Inagaki Y."/>
            <person name="Hashimoto T."/>
        </authorList>
    </citation>
    <scope>NUCLEOTIDE SEQUENCE [LARGE SCALE GENOMIC DNA]</scope>
    <source>
        <strain evidence="1">NY0173</strain>
    </source>
</reference>
<sequence>ALSTAVLLQHLAEDRGMDSFVTWIGALATSQMWHGNKSKHQKRNMVSRDTVRFMFGLLDVESVTGASFPTFFDVLVQSGEQLGLGQPEQERERGRGKREREQDMVPVIALQQLGRAFGNGMLRLSSQISQLEGVDVEYPVKYTEDDEFVSKARAKGIERMKSEDQD</sequence>
<name>A0A9K3GIS0_9EUKA</name>